<sequence length="432" mass="48091">MKKKLQAALTVLPLALAVTACGGNDNVETDASKPEGQAAAKNVNLKFSFWGNDTHKKMYEDMFATYKETHPNVNVEIVTIPFADYQQKLSIMSASKSAPDIAWMAERMIPQFLSNGQLADLEPLKQDAAFKIEDMVPSTLNLVTRENKVYGIPFSTPPMMIYYNKTMFQANNLPTPTELYKQGKWTYEEMLKAAKALANPDKGIYGVNFVRSGWQNWPDAMQSHFNAFGAQLFNPEGNAFTLNAKEGEQALQVYSDMIFKDNVHPKPGDQTTFDTGKIAMQKELFSYMGKAKAVVDFEWDIAPLPAGPNGPGTTIGYASYTILKDSPHYAEALELLKYMANPENMKVTSQYFVPSRKSLLESDDFLKQGPSAESVKLSVVDQIATASSLPTHSNWQQIDTKMQTIMDYLYTQSTSVKDILGIAEKEVGPLLK</sequence>
<dbReference type="CDD" id="cd13585">
    <property type="entry name" value="PBP2_TMBP_like"/>
    <property type="match status" value="1"/>
</dbReference>
<dbReference type="InterPro" id="IPR050490">
    <property type="entry name" value="Bact_solute-bd_prot1"/>
</dbReference>
<dbReference type="Pfam" id="PF01547">
    <property type="entry name" value="SBP_bac_1"/>
    <property type="match status" value="1"/>
</dbReference>
<organism evidence="2 3">
    <name type="scientific">Paenibacillus xanthanilyticus</name>
    <dbReference type="NCBI Taxonomy" id="1783531"/>
    <lineage>
        <taxon>Bacteria</taxon>
        <taxon>Bacillati</taxon>
        <taxon>Bacillota</taxon>
        <taxon>Bacilli</taxon>
        <taxon>Bacillales</taxon>
        <taxon>Paenibacillaceae</taxon>
        <taxon>Paenibacillus</taxon>
    </lineage>
</organism>
<keyword evidence="3" id="KW-1185">Reference proteome</keyword>
<dbReference type="Gene3D" id="3.40.190.10">
    <property type="entry name" value="Periplasmic binding protein-like II"/>
    <property type="match status" value="1"/>
</dbReference>
<dbReference type="Proteomes" id="UP001595715">
    <property type="component" value="Unassembled WGS sequence"/>
</dbReference>
<dbReference type="InterPro" id="IPR006059">
    <property type="entry name" value="SBP"/>
</dbReference>
<gene>
    <name evidence="2" type="ORF">ACFOZ8_27780</name>
</gene>
<dbReference type="RefSeq" id="WP_377722020.1">
    <property type="nucleotide sequence ID" value="NZ_JBHSAM010000036.1"/>
</dbReference>
<dbReference type="EMBL" id="JBHSAM010000036">
    <property type="protein sequence ID" value="MFC4103422.1"/>
    <property type="molecule type" value="Genomic_DNA"/>
</dbReference>
<dbReference type="PROSITE" id="PS51257">
    <property type="entry name" value="PROKAR_LIPOPROTEIN"/>
    <property type="match status" value="1"/>
</dbReference>
<evidence type="ECO:0000313" key="2">
    <source>
        <dbReference type="EMBL" id="MFC4103422.1"/>
    </source>
</evidence>
<comment type="caution">
    <text evidence="2">The sequence shown here is derived from an EMBL/GenBank/DDBJ whole genome shotgun (WGS) entry which is preliminary data.</text>
</comment>
<evidence type="ECO:0000256" key="1">
    <source>
        <dbReference type="SAM" id="SignalP"/>
    </source>
</evidence>
<feature type="signal peptide" evidence="1">
    <location>
        <begin position="1"/>
        <end position="20"/>
    </location>
</feature>
<keyword evidence="1" id="KW-0732">Signal</keyword>
<protein>
    <submittedName>
        <fullName evidence="2">ABC transporter substrate-binding protein</fullName>
    </submittedName>
</protein>
<accession>A0ABV8KBJ4</accession>
<evidence type="ECO:0000313" key="3">
    <source>
        <dbReference type="Proteomes" id="UP001595715"/>
    </source>
</evidence>
<name>A0ABV8KBJ4_9BACL</name>
<dbReference type="PANTHER" id="PTHR43649">
    <property type="entry name" value="ARABINOSE-BINDING PROTEIN-RELATED"/>
    <property type="match status" value="1"/>
</dbReference>
<feature type="chain" id="PRO_5046752425" evidence="1">
    <location>
        <begin position="21"/>
        <end position="432"/>
    </location>
</feature>
<dbReference type="SUPFAM" id="SSF53850">
    <property type="entry name" value="Periplasmic binding protein-like II"/>
    <property type="match status" value="1"/>
</dbReference>
<reference evidence="3" key="1">
    <citation type="journal article" date="2019" name="Int. J. Syst. Evol. Microbiol.">
        <title>The Global Catalogue of Microorganisms (GCM) 10K type strain sequencing project: providing services to taxonomists for standard genome sequencing and annotation.</title>
        <authorList>
            <consortium name="The Broad Institute Genomics Platform"/>
            <consortium name="The Broad Institute Genome Sequencing Center for Infectious Disease"/>
            <person name="Wu L."/>
            <person name="Ma J."/>
        </authorList>
    </citation>
    <scope>NUCLEOTIDE SEQUENCE [LARGE SCALE GENOMIC DNA]</scope>
    <source>
        <strain evidence="3">IBRC-M 10987</strain>
    </source>
</reference>
<proteinExistence type="predicted"/>
<dbReference type="PANTHER" id="PTHR43649:SF12">
    <property type="entry name" value="DIACETYLCHITOBIOSE BINDING PROTEIN DASA"/>
    <property type="match status" value="1"/>
</dbReference>